<organism evidence="2 3">
    <name type="scientific">Bremerella cremea</name>
    <dbReference type="NCBI Taxonomy" id="1031537"/>
    <lineage>
        <taxon>Bacteria</taxon>
        <taxon>Pseudomonadati</taxon>
        <taxon>Planctomycetota</taxon>
        <taxon>Planctomycetia</taxon>
        <taxon>Pirellulales</taxon>
        <taxon>Pirellulaceae</taxon>
        <taxon>Bremerella</taxon>
    </lineage>
</organism>
<dbReference type="AlphaFoldDB" id="A0A368KTK6"/>
<keyword evidence="1" id="KW-0812">Transmembrane</keyword>
<dbReference type="Proteomes" id="UP000253562">
    <property type="component" value="Unassembled WGS sequence"/>
</dbReference>
<evidence type="ECO:0000256" key="1">
    <source>
        <dbReference type="SAM" id="Phobius"/>
    </source>
</evidence>
<dbReference type="EMBL" id="QPEX01000024">
    <property type="protein sequence ID" value="RCS49452.1"/>
    <property type="molecule type" value="Genomic_DNA"/>
</dbReference>
<name>A0A368KTK6_9BACT</name>
<comment type="caution">
    <text evidence="2">The sequence shown here is derived from an EMBL/GenBank/DDBJ whole genome shotgun (WGS) entry which is preliminary data.</text>
</comment>
<feature type="transmembrane region" description="Helical" evidence="1">
    <location>
        <begin position="57"/>
        <end position="78"/>
    </location>
</feature>
<dbReference type="RefSeq" id="WP_114369164.1">
    <property type="nucleotide sequence ID" value="NZ_QPEX01000024.1"/>
</dbReference>
<dbReference type="OrthoDB" id="9884788at2"/>
<reference evidence="2 3" key="1">
    <citation type="submission" date="2018-07" db="EMBL/GenBank/DDBJ databases">
        <title>Comparative genomes isolates from brazilian mangrove.</title>
        <authorList>
            <person name="De Araujo J.E."/>
            <person name="Taketani R.G."/>
            <person name="Silva M.C.P."/>
            <person name="Lourenco M.V."/>
            <person name="Oliveira V.M."/>
            <person name="Andreote F.D."/>
        </authorList>
    </citation>
    <scope>NUCLEOTIDE SEQUENCE [LARGE SCALE GENOMIC DNA]</scope>
    <source>
        <strain evidence="2 3">HEX PRIS-MGV</strain>
    </source>
</reference>
<evidence type="ECO:0000313" key="2">
    <source>
        <dbReference type="EMBL" id="RCS49452.1"/>
    </source>
</evidence>
<proteinExistence type="predicted"/>
<feature type="transmembrane region" description="Helical" evidence="1">
    <location>
        <begin position="17"/>
        <end position="45"/>
    </location>
</feature>
<sequence length="211" mass="23271">MKESVSGVKSVFFAKTWYLYVGAILFSMLALFFVVSGPLFLLRIVGQGDARKATEAGVALLVMSVPMCLVALLSWFNVYARRRPLLRICKEGLEVNVIGASSLGGGHLVPVWVRVAWLVLTRQGFKRRVGLIPWHMLRHVGVSGLPMMKKLEIEGTIIFPAGYGDNTKDQVLESIAFDEADFRDSLVLIASAIHVFQDDPEARDGLLSLHG</sequence>
<gene>
    <name evidence="2" type="ORF">DTL42_13075</name>
</gene>
<keyword evidence="1" id="KW-1133">Transmembrane helix</keyword>
<protein>
    <submittedName>
        <fullName evidence="2">Uncharacterized protein</fullName>
    </submittedName>
</protein>
<evidence type="ECO:0000313" key="3">
    <source>
        <dbReference type="Proteomes" id="UP000253562"/>
    </source>
</evidence>
<keyword evidence="1" id="KW-0472">Membrane</keyword>
<accession>A0A368KTK6</accession>